<dbReference type="CDD" id="cd16915">
    <property type="entry name" value="HATPase_DpiB-CitA-like"/>
    <property type="match status" value="1"/>
</dbReference>
<keyword evidence="11" id="KW-1133">Transmembrane helix</keyword>
<keyword evidence="7" id="KW-0812">Transmembrane</keyword>
<evidence type="ECO:0000256" key="9">
    <source>
        <dbReference type="ARBA" id="ARBA00022777"/>
    </source>
</evidence>
<dbReference type="Pfam" id="PF17203">
    <property type="entry name" value="sCache_3_2"/>
    <property type="match status" value="1"/>
</dbReference>
<dbReference type="Gene3D" id="1.10.287.130">
    <property type="match status" value="1"/>
</dbReference>
<dbReference type="EC" id="2.7.13.3" evidence="3"/>
<keyword evidence="6" id="KW-0808">Transferase</keyword>
<dbReference type="InterPro" id="IPR035965">
    <property type="entry name" value="PAS-like_dom_sf"/>
</dbReference>
<dbReference type="CDD" id="cd00130">
    <property type="entry name" value="PAS"/>
    <property type="match status" value="1"/>
</dbReference>
<comment type="catalytic activity">
    <reaction evidence="1">
        <text>ATP + protein L-histidine = ADP + protein N-phospho-L-histidine.</text>
        <dbReference type="EC" id="2.7.13.3"/>
    </reaction>
</comment>
<dbReference type="FunFam" id="1.10.287.130:FF:000011">
    <property type="entry name" value="Sensor histidine kinase DcuS"/>
    <property type="match status" value="1"/>
</dbReference>
<evidence type="ECO:0000256" key="13">
    <source>
        <dbReference type="ARBA" id="ARBA00023136"/>
    </source>
</evidence>
<dbReference type="InterPro" id="IPR036890">
    <property type="entry name" value="HATPase_C_sf"/>
</dbReference>
<reference evidence="14 15" key="1">
    <citation type="journal article" date="2015" name="Genome Announc.">
        <title>Complete genome sequences for 35 biothreat assay-relevant bacillus species.</title>
        <authorList>
            <person name="Johnson S.L."/>
            <person name="Daligault H.E."/>
            <person name="Davenport K.W."/>
            <person name="Jaissle J."/>
            <person name="Frey K.G."/>
            <person name="Ladner J.T."/>
            <person name="Broomall S.M."/>
            <person name="Bishop-Lilly K.A."/>
            <person name="Bruce D.C."/>
            <person name="Gibbons H.S."/>
            <person name="Coyne S.R."/>
            <person name="Lo C.C."/>
            <person name="Meincke L."/>
            <person name="Munk A.C."/>
            <person name="Koroleva G.I."/>
            <person name="Rosenzweig C.N."/>
            <person name="Palacios G.F."/>
            <person name="Redden C.L."/>
            <person name="Minogue T.D."/>
            <person name="Chain P.S."/>
        </authorList>
    </citation>
    <scope>NUCLEOTIDE SEQUENCE [LARGE SCALE GENOMIC DNA]</scope>
    <source>
        <strain evidence="15">ATCC 14581 / DSM 32 / JCM 2506 / NBRC 15308 / NCIMB 9376 / NCTC 10342 / NRRL B-14308 / VKM B-512</strain>
    </source>
</reference>
<dbReference type="InterPro" id="IPR003594">
    <property type="entry name" value="HATPase_dom"/>
</dbReference>
<dbReference type="SMART" id="SM00091">
    <property type="entry name" value="PAS"/>
    <property type="match status" value="1"/>
</dbReference>
<dbReference type="GO" id="GO:0005886">
    <property type="term" value="C:plasma membrane"/>
    <property type="evidence" value="ECO:0007669"/>
    <property type="project" value="UniProtKB-SubCell"/>
</dbReference>
<dbReference type="Pfam" id="PF02518">
    <property type="entry name" value="HATPase_c"/>
    <property type="match status" value="1"/>
</dbReference>
<keyword evidence="4" id="KW-1003">Cell membrane</keyword>
<evidence type="ECO:0000256" key="6">
    <source>
        <dbReference type="ARBA" id="ARBA00022679"/>
    </source>
</evidence>
<name>A0A0B6AXQ0_PRIM2</name>
<keyword evidence="8" id="KW-0547">Nucleotide-binding</keyword>
<evidence type="ECO:0000313" key="15">
    <source>
        <dbReference type="Proteomes" id="UP000031829"/>
    </source>
</evidence>
<dbReference type="Pfam" id="PF14689">
    <property type="entry name" value="SPOB_a"/>
    <property type="match status" value="1"/>
</dbReference>
<dbReference type="PANTHER" id="PTHR43547:SF3">
    <property type="entry name" value="SENSOR PROTEIN CITS"/>
    <property type="match status" value="1"/>
</dbReference>
<dbReference type="SUPFAM" id="SSF103190">
    <property type="entry name" value="Sensory domain-like"/>
    <property type="match status" value="1"/>
</dbReference>
<dbReference type="SUPFAM" id="SSF55890">
    <property type="entry name" value="Sporulation response regulatory protein Spo0B"/>
    <property type="match status" value="1"/>
</dbReference>
<evidence type="ECO:0000256" key="12">
    <source>
        <dbReference type="ARBA" id="ARBA00023012"/>
    </source>
</evidence>
<dbReference type="InterPro" id="IPR039506">
    <property type="entry name" value="SPOB_a"/>
</dbReference>
<dbReference type="GeneID" id="93641211"/>
<evidence type="ECO:0000256" key="8">
    <source>
        <dbReference type="ARBA" id="ARBA00022741"/>
    </source>
</evidence>
<dbReference type="HOGENOM" id="CLU_020211_11_2_9"/>
<keyword evidence="10" id="KW-0067">ATP-binding</keyword>
<dbReference type="Proteomes" id="UP000031829">
    <property type="component" value="Chromosome"/>
</dbReference>
<dbReference type="InterPro" id="IPR013767">
    <property type="entry name" value="PAS_fold"/>
</dbReference>
<protein>
    <recommendedName>
        <fullName evidence="3">histidine kinase</fullName>
        <ecNumber evidence="3">2.7.13.3</ecNumber>
    </recommendedName>
</protein>
<sequence length="529" mass="59072">MKKWFQVSLQTKIVGLSAALIITVIVLLASIFSYMQFVESKRQAEQLALQAAKSISFMPEVKAAFQKKQPSRYIQPLAEQVREQIGAASIVVQNREQIIYSHANQKWIGKKDKEAVNDRALLFGGYYTLDGEGTTGPAIMGKAPIVISHGKYTDVVGVVTVEFLKSHVHAQLIARIQQIILFSLAVLLLGMIGGIFLAKSIKKDTLGLEPHEIASLYRERNAILLSIKEGIIAIDHQGFITMMNTSAKNMLGLQTEYLHHHIIEVFPYTNMIEVLDTGIARSDQEIFLNEKTFILNLTPIIEHQRIVGVVASFRDKTELKSLINTISEVRKYSEDLRAQTHEFTNKLYVLSGLLQLGQYKDAFEFIQKESAVHQTQNRILFDQILDSKVQAILLGKIGKASEKKIHFSVDSESTLDTLPEHIEISHLIIIIGNLIDNAFEAVSQQSEKEVSFFITDIGHDLIIEVMDNGPGVSEEVLNQIFTKGFSTKGTDRGYGLANIKKMVDELGGSIEVYNQPEGGAIFSVYLPKN</sequence>
<keyword evidence="5" id="KW-0597">Phosphoprotein</keyword>
<dbReference type="GO" id="GO:0006355">
    <property type="term" value="P:regulation of DNA-templated transcription"/>
    <property type="evidence" value="ECO:0007669"/>
    <property type="project" value="InterPro"/>
</dbReference>
<evidence type="ECO:0000256" key="3">
    <source>
        <dbReference type="ARBA" id="ARBA00012438"/>
    </source>
</evidence>
<dbReference type="PRINTS" id="PR00344">
    <property type="entry name" value="BCTRLSENSOR"/>
</dbReference>
<evidence type="ECO:0000256" key="4">
    <source>
        <dbReference type="ARBA" id="ARBA00022475"/>
    </source>
</evidence>
<dbReference type="FunFam" id="3.30.450.20:FF:000018">
    <property type="entry name" value="Sensor histidine kinase DcuS"/>
    <property type="match status" value="1"/>
</dbReference>
<dbReference type="Gene3D" id="3.30.450.20">
    <property type="entry name" value="PAS domain"/>
    <property type="match status" value="2"/>
</dbReference>
<evidence type="ECO:0000256" key="5">
    <source>
        <dbReference type="ARBA" id="ARBA00022553"/>
    </source>
</evidence>
<organism evidence="14 15">
    <name type="scientific">Priestia megaterium (strain ATCC 14581 / DSM 32 / CCUG 1817 / JCM 2506 / NBRC 15308 / NCIMB 9376 / NCTC 10342 / NRRL B-14308 / VKM B-512 / Ford 19)</name>
    <name type="common">Bacillus megaterium</name>
    <dbReference type="NCBI Taxonomy" id="1348623"/>
    <lineage>
        <taxon>Bacteria</taxon>
        <taxon>Bacillati</taxon>
        <taxon>Bacillota</taxon>
        <taxon>Bacilli</taxon>
        <taxon>Bacillales</taxon>
        <taxon>Bacillaceae</taxon>
        <taxon>Priestia</taxon>
    </lineage>
</organism>
<dbReference type="SUPFAM" id="SSF55785">
    <property type="entry name" value="PYP-like sensor domain (PAS domain)"/>
    <property type="match status" value="1"/>
</dbReference>
<dbReference type="PANTHER" id="PTHR43547">
    <property type="entry name" value="TWO-COMPONENT HISTIDINE KINASE"/>
    <property type="match status" value="1"/>
</dbReference>
<dbReference type="PROSITE" id="PS50109">
    <property type="entry name" value="HIS_KIN"/>
    <property type="match status" value="1"/>
</dbReference>
<dbReference type="InterPro" id="IPR029151">
    <property type="entry name" value="Sensor-like_sf"/>
</dbReference>
<dbReference type="GO" id="GO:0005524">
    <property type="term" value="F:ATP binding"/>
    <property type="evidence" value="ECO:0007669"/>
    <property type="project" value="UniProtKB-KW"/>
</dbReference>
<dbReference type="InterPro" id="IPR005467">
    <property type="entry name" value="His_kinase_dom"/>
</dbReference>
<keyword evidence="9" id="KW-0418">Kinase</keyword>
<keyword evidence="12" id="KW-0902">Two-component regulatory system</keyword>
<dbReference type="Gene3D" id="3.30.565.10">
    <property type="entry name" value="Histidine kinase-like ATPase, C-terminal domain"/>
    <property type="match status" value="1"/>
</dbReference>
<dbReference type="SUPFAM" id="SSF55874">
    <property type="entry name" value="ATPase domain of HSP90 chaperone/DNA topoisomerase II/histidine kinase"/>
    <property type="match status" value="1"/>
</dbReference>
<dbReference type="AlphaFoldDB" id="A0A0B6AXQ0"/>
<gene>
    <name evidence="14" type="ORF">BG04_3148</name>
</gene>
<comment type="subcellular location">
    <subcellularLocation>
        <location evidence="2">Cell membrane</location>
        <topology evidence="2">Multi-pass membrane protein</topology>
    </subcellularLocation>
</comment>
<evidence type="ECO:0000256" key="1">
    <source>
        <dbReference type="ARBA" id="ARBA00000085"/>
    </source>
</evidence>
<dbReference type="SMART" id="SM00387">
    <property type="entry name" value="HATPase_c"/>
    <property type="match status" value="1"/>
</dbReference>
<evidence type="ECO:0000256" key="10">
    <source>
        <dbReference type="ARBA" id="ARBA00022840"/>
    </source>
</evidence>
<dbReference type="InterPro" id="IPR004358">
    <property type="entry name" value="Sig_transdc_His_kin-like_C"/>
</dbReference>
<evidence type="ECO:0000256" key="2">
    <source>
        <dbReference type="ARBA" id="ARBA00004651"/>
    </source>
</evidence>
<dbReference type="InterPro" id="IPR033463">
    <property type="entry name" value="sCache_3"/>
</dbReference>
<dbReference type="RefSeq" id="WP_034654150.1">
    <property type="nucleotide sequence ID" value="NZ_BCVB01000007.1"/>
</dbReference>
<evidence type="ECO:0000256" key="7">
    <source>
        <dbReference type="ARBA" id="ARBA00022692"/>
    </source>
</evidence>
<accession>A0A0B6AXQ0</accession>
<keyword evidence="13" id="KW-0472">Membrane</keyword>
<dbReference type="KEGG" id="bmeg:BG04_3148"/>
<dbReference type="GO" id="GO:0000155">
    <property type="term" value="F:phosphorelay sensor kinase activity"/>
    <property type="evidence" value="ECO:0007669"/>
    <property type="project" value="InterPro"/>
</dbReference>
<dbReference type="Pfam" id="PF00989">
    <property type="entry name" value="PAS"/>
    <property type="match status" value="1"/>
</dbReference>
<evidence type="ECO:0000313" key="14">
    <source>
        <dbReference type="EMBL" id="AJI25453.1"/>
    </source>
</evidence>
<proteinExistence type="predicted"/>
<dbReference type="InterPro" id="IPR016120">
    <property type="entry name" value="Sig_transdc_His_kin_SpoOB"/>
</dbReference>
<dbReference type="EMBL" id="CP009920">
    <property type="protein sequence ID" value="AJI25453.1"/>
    <property type="molecule type" value="Genomic_DNA"/>
</dbReference>
<dbReference type="InterPro" id="IPR000014">
    <property type="entry name" value="PAS"/>
</dbReference>
<evidence type="ECO:0000256" key="11">
    <source>
        <dbReference type="ARBA" id="ARBA00022989"/>
    </source>
</evidence>